<feature type="region of interest" description="Disordered" evidence="1">
    <location>
        <begin position="44"/>
        <end position="67"/>
    </location>
</feature>
<reference evidence="2 3" key="1">
    <citation type="submission" date="2021-06" db="EMBL/GenBank/DDBJ databases">
        <title>A haploid diamondback moth (Plutella xylostella L.) genome assembly resolves 31 chromosomes and identifies a diamide resistance mutation.</title>
        <authorList>
            <person name="Ward C.M."/>
            <person name="Perry K.D."/>
            <person name="Baker G."/>
            <person name="Powis K."/>
            <person name="Heckel D.G."/>
            <person name="Baxter S.W."/>
        </authorList>
    </citation>
    <scope>NUCLEOTIDE SEQUENCE [LARGE SCALE GENOMIC DNA]</scope>
    <source>
        <strain evidence="2 3">LV</strain>
        <tissue evidence="2">Single pupa</tissue>
    </source>
</reference>
<organism evidence="2 3">
    <name type="scientific">Plutella xylostella</name>
    <name type="common">Diamondback moth</name>
    <name type="synonym">Plutella maculipennis</name>
    <dbReference type="NCBI Taxonomy" id="51655"/>
    <lineage>
        <taxon>Eukaryota</taxon>
        <taxon>Metazoa</taxon>
        <taxon>Ecdysozoa</taxon>
        <taxon>Arthropoda</taxon>
        <taxon>Hexapoda</taxon>
        <taxon>Insecta</taxon>
        <taxon>Pterygota</taxon>
        <taxon>Neoptera</taxon>
        <taxon>Endopterygota</taxon>
        <taxon>Lepidoptera</taxon>
        <taxon>Glossata</taxon>
        <taxon>Ditrysia</taxon>
        <taxon>Yponomeutoidea</taxon>
        <taxon>Plutellidae</taxon>
        <taxon>Plutella</taxon>
    </lineage>
</organism>
<name>A0ABQ7QIE4_PLUXY</name>
<keyword evidence="3" id="KW-1185">Reference proteome</keyword>
<proteinExistence type="predicted"/>
<gene>
    <name evidence="2" type="ORF">JYU34_010415</name>
</gene>
<accession>A0ABQ7QIE4</accession>
<evidence type="ECO:0000313" key="3">
    <source>
        <dbReference type="Proteomes" id="UP000823941"/>
    </source>
</evidence>
<evidence type="ECO:0000313" key="2">
    <source>
        <dbReference type="EMBL" id="KAG7304981.1"/>
    </source>
</evidence>
<dbReference type="EMBL" id="JAHIBW010000014">
    <property type="protein sequence ID" value="KAG7304981.1"/>
    <property type="molecule type" value="Genomic_DNA"/>
</dbReference>
<protein>
    <submittedName>
        <fullName evidence="2">Uncharacterized protein</fullName>
    </submittedName>
</protein>
<sequence length="67" mass="7930">MEFIFHVKLRKAQMKKHCMCTRASRRPWSWCVGTSWLGSRCSRTTRTPSPSHCEEPTWRTMTGMRTP</sequence>
<evidence type="ECO:0000256" key="1">
    <source>
        <dbReference type="SAM" id="MobiDB-lite"/>
    </source>
</evidence>
<comment type="caution">
    <text evidence="2">The sequence shown here is derived from an EMBL/GenBank/DDBJ whole genome shotgun (WGS) entry which is preliminary data.</text>
</comment>
<dbReference type="Proteomes" id="UP000823941">
    <property type="component" value="Chromosome 14"/>
</dbReference>